<accession>Q7UND9</accession>
<dbReference type="KEGG" id="rba:RB7632"/>
<dbReference type="AlphaFoldDB" id="Q7UND9"/>
<dbReference type="EMBL" id="BX294146">
    <property type="protein sequence ID" value="CAD75480.1"/>
    <property type="molecule type" value="Genomic_DNA"/>
</dbReference>
<proteinExistence type="predicted"/>
<dbReference type="EnsemblBacteria" id="CAD75480">
    <property type="protein sequence ID" value="CAD75480"/>
    <property type="gene ID" value="RB7632"/>
</dbReference>
<dbReference type="HOGENOM" id="CLU_3157145_0_0_0"/>
<name>Q7UND9_RHOBA</name>
<reference evidence="1 2" key="1">
    <citation type="journal article" date="2003" name="Proc. Natl. Acad. Sci. U.S.A.">
        <title>Complete genome sequence of the marine planctomycete Pirellula sp. strain 1.</title>
        <authorList>
            <person name="Gloeckner F.O."/>
            <person name="Kube M."/>
            <person name="Bauer M."/>
            <person name="Teeling H."/>
            <person name="Lombardot T."/>
            <person name="Ludwig W."/>
            <person name="Gade D."/>
            <person name="Beck A."/>
            <person name="Borzym K."/>
            <person name="Heitmann K."/>
            <person name="Rabus R."/>
            <person name="Schlesner H."/>
            <person name="Amann R."/>
            <person name="Reinhardt R."/>
        </authorList>
    </citation>
    <scope>NUCLEOTIDE SEQUENCE [LARGE SCALE GENOMIC DNA]</scope>
    <source>
        <strain evidence="2">DSM 10527 / NCIMB 13988 / SH1</strain>
    </source>
</reference>
<dbReference type="InParanoid" id="Q7UND9"/>
<protein>
    <submittedName>
        <fullName evidence="1">Uncharacterized protein</fullName>
    </submittedName>
</protein>
<evidence type="ECO:0000313" key="2">
    <source>
        <dbReference type="Proteomes" id="UP000001025"/>
    </source>
</evidence>
<organism evidence="1 2">
    <name type="scientific">Rhodopirellula baltica (strain DSM 10527 / NCIMB 13988 / SH1)</name>
    <dbReference type="NCBI Taxonomy" id="243090"/>
    <lineage>
        <taxon>Bacteria</taxon>
        <taxon>Pseudomonadati</taxon>
        <taxon>Planctomycetota</taxon>
        <taxon>Planctomycetia</taxon>
        <taxon>Pirellulales</taxon>
        <taxon>Pirellulaceae</taxon>
        <taxon>Rhodopirellula</taxon>
    </lineage>
</organism>
<dbReference type="Proteomes" id="UP000001025">
    <property type="component" value="Chromosome"/>
</dbReference>
<evidence type="ECO:0000313" key="1">
    <source>
        <dbReference type="EMBL" id="CAD75480.1"/>
    </source>
</evidence>
<keyword evidence="2" id="KW-1185">Reference proteome</keyword>
<dbReference type="PATRIC" id="fig|243090.15.peg.3689"/>
<gene>
    <name evidence="1" type="ordered locus">RB7632</name>
</gene>
<sequence>MRYQPVAVANDQSEVRAQFMRVPLGTVTLSFARGDVPVVDCVLQKSNR</sequence>
<dbReference type="STRING" id="243090.RB7632"/>